<gene>
    <name evidence="2" type="ORF">CAG99_05185</name>
</gene>
<keyword evidence="1" id="KW-0812">Transmembrane</keyword>
<dbReference type="OrthoDB" id="4284397at2"/>
<evidence type="ECO:0000313" key="3">
    <source>
        <dbReference type="Proteomes" id="UP000194218"/>
    </source>
</evidence>
<evidence type="ECO:0000313" key="2">
    <source>
        <dbReference type="EMBL" id="ARQ68319.1"/>
    </source>
</evidence>
<name>A0A1W7CUF4_9ACTN</name>
<organism evidence="2 3">
    <name type="scientific">Streptomyces marincola</name>
    <dbReference type="NCBI Taxonomy" id="2878388"/>
    <lineage>
        <taxon>Bacteria</taxon>
        <taxon>Bacillati</taxon>
        <taxon>Actinomycetota</taxon>
        <taxon>Actinomycetes</taxon>
        <taxon>Kitasatosporales</taxon>
        <taxon>Streptomycetaceae</taxon>
        <taxon>Streptomyces</taxon>
    </lineage>
</organism>
<accession>A0A1W7CUF4</accession>
<evidence type="ECO:0000256" key="1">
    <source>
        <dbReference type="SAM" id="Phobius"/>
    </source>
</evidence>
<dbReference type="RefSeq" id="WP_086157831.1">
    <property type="nucleotide sequence ID" value="NZ_CP021121.1"/>
</dbReference>
<feature type="transmembrane region" description="Helical" evidence="1">
    <location>
        <begin position="38"/>
        <end position="59"/>
    </location>
</feature>
<proteinExistence type="predicted"/>
<keyword evidence="1" id="KW-1133">Transmembrane helix</keyword>
<dbReference type="AlphaFoldDB" id="A0A1W7CUF4"/>
<dbReference type="Proteomes" id="UP000194218">
    <property type="component" value="Chromosome"/>
</dbReference>
<dbReference type="KEGG" id="smao:CAG99_05185"/>
<keyword evidence="1" id="KW-0472">Membrane</keyword>
<dbReference type="EMBL" id="CP021121">
    <property type="protein sequence ID" value="ARQ68319.1"/>
    <property type="molecule type" value="Genomic_DNA"/>
</dbReference>
<reference evidence="2 3" key="1">
    <citation type="submission" date="2017-05" db="EMBL/GenBank/DDBJ databases">
        <title>Complete genome sequence of Streptomyces sp. SCSIO 03032 revealed the diverse biosynthetic pathways for its bioactive secondary metabolites.</title>
        <authorList>
            <person name="Ma L."/>
            <person name="Zhu Y."/>
            <person name="Zhang W."/>
            <person name="Zhang G."/>
            <person name="Tian X."/>
            <person name="Zhang S."/>
            <person name="Zhang C."/>
        </authorList>
    </citation>
    <scope>NUCLEOTIDE SEQUENCE [LARGE SCALE GENOMIC DNA]</scope>
    <source>
        <strain evidence="2 3">SCSIO 03032</strain>
    </source>
</reference>
<protein>
    <submittedName>
        <fullName evidence="2">Uncharacterized protein</fullName>
    </submittedName>
</protein>
<sequence>MSKKPKSKAGMYISLGTTLFGTVSVVKRLKDARREGDSLQLADAVVSAASIITSVALLARELRRLNEDGSGILPD</sequence>
<keyword evidence="3" id="KW-1185">Reference proteome</keyword>